<dbReference type="PROSITE" id="PS50158">
    <property type="entry name" value="ZF_CCHC"/>
    <property type="match status" value="1"/>
</dbReference>
<comment type="catalytic activity">
    <reaction evidence="19">
        <text>L-seryl-[protein] + ATP = O-phospho-L-seryl-[protein] + ADP + H(+)</text>
        <dbReference type="Rhea" id="RHEA:17989"/>
        <dbReference type="Rhea" id="RHEA-COMP:9863"/>
        <dbReference type="Rhea" id="RHEA-COMP:11604"/>
        <dbReference type="ChEBI" id="CHEBI:15378"/>
        <dbReference type="ChEBI" id="CHEBI:29999"/>
        <dbReference type="ChEBI" id="CHEBI:30616"/>
        <dbReference type="ChEBI" id="CHEBI:83421"/>
        <dbReference type="ChEBI" id="CHEBI:456216"/>
        <dbReference type="EC" id="2.7.11.1"/>
    </reaction>
</comment>
<dbReference type="InterPro" id="IPR000719">
    <property type="entry name" value="Prot_kinase_dom"/>
</dbReference>
<sequence length="766" mass="84606">MADEIKAAGIEKFDGTDFGYWKMQIEDYLYGKKLHLPLLGSKPEKMEAEEWQLLDRQVLGIIRLSLSRRVAHNVTKEKSTAKLMEALSGMYEKPSANNKVHLMKKLFNLKMVENTSVTQHLNNFNTITNQLSSVEIEFDDEIRALILLASLPSSWEGMRTAVSNSAGKSKLKYDDIRDLILAEEVRRKDSGESSSSGSALNINTRGRRHDRGSSRGRSKSRYRSKSKFGSRKQVECWNCGKPGHFSRNCTKPKKPEADSANATTDEVQDALILAVQSQIDEWILDSGASFHCTPHNEMLQNYVGGDHGVVYLADGTPLKIVGIGDVQIKTMNGSIWTLQNVRHVPELKKKLISVGQLDDSGHSILFAGGMWKVSKGAMVLARGKKTGTLSNSLSGPLSLQVGGMKAAIVIDLSGNQLSGNIPSTIGSLKKFISISLSGNSFQGSIPESFGDLYLNVSFNGLQGEILSGGSFPNFTAQSFMGNKALCGPACLQVPPCHSKSGQPSNTKSRLLRFILPAVASALLVVAFVFLLVRCPRRRRKTPIPEALPLTAIQRSVSFLELLRATNEFHENIIQRVNIMIDVASAIEYLHHGYSTPVVHCDLKPSNVLLDEDMVAHVCDFGIARLLGEGESVAQTKTLATIGYMVPEYGLDGLVSTGIDVYSFGIMLMEIFTRKRPTDEMFEGEMSLKRLVEESLPDSVIDLVDSNLLNRGDGHSLNKEHRVTSVMELALQRANESPEERINMVEILARLKNIKGEFLTERERRRP</sequence>
<dbReference type="Gene3D" id="4.10.60.10">
    <property type="entry name" value="Zinc finger, CCHC-type"/>
    <property type="match status" value="1"/>
</dbReference>
<evidence type="ECO:0000256" key="10">
    <source>
        <dbReference type="ARBA" id="ARBA00022737"/>
    </source>
</evidence>
<dbReference type="STRING" id="43335.A0A4U5QGR0"/>
<accession>A0A4U5QGR0</accession>
<keyword evidence="10" id="KW-0677">Repeat</keyword>
<keyword evidence="8 22" id="KW-0812">Transmembrane</keyword>
<dbReference type="AlphaFoldDB" id="A0A4U5QGR0"/>
<feature type="domain" description="CCHC-type" evidence="24">
    <location>
        <begin position="236"/>
        <end position="251"/>
    </location>
</feature>
<evidence type="ECO:0000256" key="15">
    <source>
        <dbReference type="ARBA" id="ARBA00023136"/>
    </source>
</evidence>
<proteinExistence type="predicted"/>
<dbReference type="SUPFAM" id="SSF56112">
    <property type="entry name" value="Protein kinase-like (PK-like)"/>
    <property type="match status" value="1"/>
</dbReference>
<keyword evidence="4" id="KW-0723">Serine/threonine-protein kinase</keyword>
<keyword evidence="11" id="KW-0547">Nucleotide-binding</keyword>
<dbReference type="GO" id="GO:0004674">
    <property type="term" value="F:protein serine/threonine kinase activity"/>
    <property type="evidence" value="ECO:0007669"/>
    <property type="project" value="UniProtKB-KW"/>
</dbReference>
<dbReference type="EC" id="2.7.11.1" evidence="2"/>
<feature type="compositionally biased region" description="Basic residues" evidence="21">
    <location>
        <begin position="205"/>
        <end position="227"/>
    </location>
</feature>
<keyword evidence="17" id="KW-0325">Glycoprotein</keyword>
<evidence type="ECO:0000256" key="4">
    <source>
        <dbReference type="ARBA" id="ARBA00022527"/>
    </source>
</evidence>
<dbReference type="Pfam" id="PF00069">
    <property type="entry name" value="Pkinase"/>
    <property type="match status" value="1"/>
</dbReference>
<dbReference type="PANTHER" id="PTHR27008">
    <property type="entry name" value="OS04G0122200 PROTEIN"/>
    <property type="match status" value="1"/>
</dbReference>
<evidence type="ECO:0000256" key="6">
    <source>
        <dbReference type="ARBA" id="ARBA00022614"/>
    </source>
</evidence>
<reference evidence="25" key="1">
    <citation type="submission" date="2018-10" db="EMBL/GenBank/DDBJ databases">
        <title>Population genomic analysis revealed the cold adaptation of white poplar.</title>
        <authorList>
            <person name="Liu Y.-J."/>
        </authorList>
    </citation>
    <scope>NUCLEOTIDE SEQUENCE [LARGE SCALE GENOMIC DNA]</scope>
    <source>
        <strain evidence="25">PAL-ZL1</strain>
    </source>
</reference>
<dbReference type="InterPro" id="IPR051809">
    <property type="entry name" value="Plant_receptor-like_S/T_kinase"/>
</dbReference>
<dbReference type="EMBL" id="RCHU01000258">
    <property type="protein sequence ID" value="TKS09800.1"/>
    <property type="molecule type" value="Genomic_DNA"/>
</dbReference>
<evidence type="ECO:0000256" key="18">
    <source>
        <dbReference type="ARBA" id="ARBA00047899"/>
    </source>
</evidence>
<dbReference type="GO" id="GO:0005886">
    <property type="term" value="C:plasma membrane"/>
    <property type="evidence" value="ECO:0007669"/>
    <property type="project" value="UniProtKB-SubCell"/>
</dbReference>
<dbReference type="Pfam" id="PF14223">
    <property type="entry name" value="Retrotran_gag_2"/>
    <property type="match status" value="1"/>
</dbReference>
<dbReference type="InterPro" id="IPR001611">
    <property type="entry name" value="Leu-rich_rpt"/>
</dbReference>
<dbReference type="InterPro" id="IPR032675">
    <property type="entry name" value="LRR_dom_sf"/>
</dbReference>
<dbReference type="SUPFAM" id="SSF57756">
    <property type="entry name" value="Retrovirus zinc finger-like domains"/>
    <property type="match status" value="1"/>
</dbReference>
<evidence type="ECO:0000256" key="17">
    <source>
        <dbReference type="ARBA" id="ARBA00023180"/>
    </source>
</evidence>
<dbReference type="PROSITE" id="PS50011">
    <property type="entry name" value="PROTEIN_KINASE_DOM"/>
    <property type="match status" value="1"/>
</dbReference>
<comment type="subcellular location">
    <subcellularLocation>
        <location evidence="1">Cell membrane</location>
        <topology evidence="1">Single-pass membrane protein</topology>
    </subcellularLocation>
</comment>
<dbReference type="PANTHER" id="PTHR27008:SF398">
    <property type="entry name" value="PROTEIN KINASE DOMAIN-CONTAINING PROTEIN"/>
    <property type="match status" value="1"/>
</dbReference>
<evidence type="ECO:0000256" key="2">
    <source>
        <dbReference type="ARBA" id="ARBA00012513"/>
    </source>
</evidence>
<keyword evidence="16" id="KW-0675">Receptor</keyword>
<evidence type="ECO:0000256" key="9">
    <source>
        <dbReference type="ARBA" id="ARBA00022729"/>
    </source>
</evidence>
<dbReference type="InterPro" id="IPR011009">
    <property type="entry name" value="Kinase-like_dom_sf"/>
</dbReference>
<evidence type="ECO:0000256" key="20">
    <source>
        <dbReference type="PROSITE-ProRule" id="PRU00047"/>
    </source>
</evidence>
<evidence type="ECO:0000256" key="19">
    <source>
        <dbReference type="ARBA" id="ARBA00048679"/>
    </source>
</evidence>
<keyword evidence="20" id="KW-0863">Zinc-finger</keyword>
<evidence type="ECO:0000256" key="13">
    <source>
        <dbReference type="ARBA" id="ARBA00022840"/>
    </source>
</evidence>
<dbReference type="FunFam" id="1.10.510.10:FF:000358">
    <property type="entry name" value="Putative leucine-rich repeat receptor-like serine/threonine-protein kinase"/>
    <property type="match status" value="1"/>
</dbReference>
<keyword evidence="15 22" id="KW-0472">Membrane</keyword>
<dbReference type="SMART" id="SM00343">
    <property type="entry name" value="ZnF_C2HC"/>
    <property type="match status" value="1"/>
</dbReference>
<keyword evidence="14 22" id="KW-1133">Transmembrane helix</keyword>
<evidence type="ECO:0000256" key="3">
    <source>
        <dbReference type="ARBA" id="ARBA00022475"/>
    </source>
</evidence>
<evidence type="ECO:0000256" key="8">
    <source>
        <dbReference type="ARBA" id="ARBA00022692"/>
    </source>
</evidence>
<name>A0A4U5QGR0_POPAL</name>
<evidence type="ECO:0000256" key="5">
    <source>
        <dbReference type="ARBA" id="ARBA00022553"/>
    </source>
</evidence>
<dbReference type="GO" id="GO:0008270">
    <property type="term" value="F:zinc ion binding"/>
    <property type="evidence" value="ECO:0007669"/>
    <property type="project" value="UniProtKB-KW"/>
</dbReference>
<dbReference type="PROSITE" id="PS00108">
    <property type="entry name" value="PROTEIN_KINASE_ST"/>
    <property type="match status" value="1"/>
</dbReference>
<protein>
    <recommendedName>
        <fullName evidence="2">non-specific serine/threonine protein kinase</fullName>
        <ecNumber evidence="2">2.7.11.1</ecNumber>
    </recommendedName>
</protein>
<dbReference type="Gene3D" id="1.10.510.10">
    <property type="entry name" value="Transferase(Phosphotransferase) domain 1"/>
    <property type="match status" value="1"/>
</dbReference>
<dbReference type="GO" id="GO:0005524">
    <property type="term" value="F:ATP binding"/>
    <property type="evidence" value="ECO:0007669"/>
    <property type="project" value="UniProtKB-KW"/>
</dbReference>
<feature type="domain" description="Protein kinase" evidence="23">
    <location>
        <begin position="296"/>
        <end position="758"/>
    </location>
</feature>
<keyword evidence="13" id="KW-0067">ATP-binding</keyword>
<evidence type="ECO:0000256" key="22">
    <source>
        <dbReference type="SAM" id="Phobius"/>
    </source>
</evidence>
<keyword evidence="7" id="KW-0808">Transferase</keyword>
<keyword evidence="3" id="KW-1003">Cell membrane</keyword>
<gene>
    <name evidence="25" type="ORF">D5086_0000089010</name>
</gene>
<dbReference type="InterPro" id="IPR036875">
    <property type="entry name" value="Znf_CCHC_sf"/>
</dbReference>
<dbReference type="Gene3D" id="3.80.10.10">
    <property type="entry name" value="Ribonuclease Inhibitor"/>
    <property type="match status" value="1"/>
</dbReference>
<dbReference type="InterPro" id="IPR054722">
    <property type="entry name" value="PolX-like_BBD"/>
</dbReference>
<keyword evidence="9" id="KW-0732">Signal</keyword>
<evidence type="ECO:0000256" key="16">
    <source>
        <dbReference type="ARBA" id="ARBA00023170"/>
    </source>
</evidence>
<evidence type="ECO:0000256" key="1">
    <source>
        <dbReference type="ARBA" id="ARBA00004162"/>
    </source>
</evidence>
<organism evidence="25">
    <name type="scientific">Populus alba</name>
    <name type="common">White poplar</name>
    <dbReference type="NCBI Taxonomy" id="43335"/>
    <lineage>
        <taxon>Eukaryota</taxon>
        <taxon>Viridiplantae</taxon>
        <taxon>Streptophyta</taxon>
        <taxon>Embryophyta</taxon>
        <taxon>Tracheophyta</taxon>
        <taxon>Spermatophyta</taxon>
        <taxon>Magnoliopsida</taxon>
        <taxon>eudicotyledons</taxon>
        <taxon>Gunneridae</taxon>
        <taxon>Pentapetalae</taxon>
        <taxon>rosids</taxon>
        <taxon>fabids</taxon>
        <taxon>Malpighiales</taxon>
        <taxon>Salicaceae</taxon>
        <taxon>Saliceae</taxon>
        <taxon>Populus</taxon>
    </lineage>
</organism>
<evidence type="ECO:0000256" key="7">
    <source>
        <dbReference type="ARBA" id="ARBA00022679"/>
    </source>
</evidence>
<dbReference type="InterPro" id="IPR001878">
    <property type="entry name" value="Znf_CCHC"/>
</dbReference>
<keyword evidence="20" id="KW-0862">Zinc</keyword>
<keyword evidence="12" id="KW-0418">Kinase</keyword>
<evidence type="ECO:0000313" key="25">
    <source>
        <dbReference type="EMBL" id="TKS09800.1"/>
    </source>
</evidence>
<keyword evidence="5" id="KW-0597">Phosphoprotein</keyword>
<feature type="region of interest" description="Disordered" evidence="21">
    <location>
        <begin position="187"/>
        <end position="227"/>
    </location>
</feature>
<dbReference type="Pfam" id="PF00098">
    <property type="entry name" value="zf-CCHC"/>
    <property type="match status" value="1"/>
</dbReference>
<dbReference type="SMART" id="SM00220">
    <property type="entry name" value="S_TKc"/>
    <property type="match status" value="1"/>
</dbReference>
<keyword evidence="20" id="KW-0479">Metal-binding</keyword>
<keyword evidence="6" id="KW-0433">Leucine-rich repeat</keyword>
<evidence type="ECO:0000259" key="23">
    <source>
        <dbReference type="PROSITE" id="PS50011"/>
    </source>
</evidence>
<feature type="transmembrane region" description="Helical" evidence="22">
    <location>
        <begin position="510"/>
        <end position="532"/>
    </location>
</feature>
<evidence type="ECO:0000256" key="11">
    <source>
        <dbReference type="ARBA" id="ARBA00022741"/>
    </source>
</evidence>
<dbReference type="GO" id="GO:0003676">
    <property type="term" value="F:nucleic acid binding"/>
    <property type="evidence" value="ECO:0007669"/>
    <property type="project" value="InterPro"/>
</dbReference>
<comment type="catalytic activity">
    <reaction evidence="18">
        <text>L-threonyl-[protein] + ATP = O-phospho-L-threonyl-[protein] + ADP + H(+)</text>
        <dbReference type="Rhea" id="RHEA:46608"/>
        <dbReference type="Rhea" id="RHEA-COMP:11060"/>
        <dbReference type="Rhea" id="RHEA-COMP:11605"/>
        <dbReference type="ChEBI" id="CHEBI:15378"/>
        <dbReference type="ChEBI" id="CHEBI:30013"/>
        <dbReference type="ChEBI" id="CHEBI:30616"/>
        <dbReference type="ChEBI" id="CHEBI:61977"/>
        <dbReference type="ChEBI" id="CHEBI:456216"/>
        <dbReference type="EC" id="2.7.11.1"/>
    </reaction>
</comment>
<evidence type="ECO:0000256" key="14">
    <source>
        <dbReference type="ARBA" id="ARBA00022989"/>
    </source>
</evidence>
<dbReference type="SUPFAM" id="SSF52058">
    <property type="entry name" value="L domain-like"/>
    <property type="match status" value="1"/>
</dbReference>
<evidence type="ECO:0000256" key="12">
    <source>
        <dbReference type="ARBA" id="ARBA00022777"/>
    </source>
</evidence>
<evidence type="ECO:0000256" key="21">
    <source>
        <dbReference type="SAM" id="MobiDB-lite"/>
    </source>
</evidence>
<comment type="caution">
    <text evidence="25">The sequence shown here is derived from an EMBL/GenBank/DDBJ whole genome shotgun (WGS) entry which is preliminary data.</text>
</comment>
<evidence type="ECO:0000259" key="24">
    <source>
        <dbReference type="PROSITE" id="PS50158"/>
    </source>
</evidence>
<dbReference type="InterPro" id="IPR008271">
    <property type="entry name" value="Ser/Thr_kinase_AS"/>
</dbReference>
<dbReference type="Pfam" id="PF00560">
    <property type="entry name" value="LRR_1"/>
    <property type="match status" value="2"/>
</dbReference>
<dbReference type="Pfam" id="PF22936">
    <property type="entry name" value="Pol_BBD"/>
    <property type="match status" value="1"/>
</dbReference>